<dbReference type="AlphaFoldDB" id="A0A1G9C9S3"/>
<evidence type="ECO:0000313" key="3">
    <source>
        <dbReference type="Proteomes" id="UP000326500"/>
    </source>
</evidence>
<feature type="domain" description="DUF306" evidence="1">
    <location>
        <begin position="164"/>
        <end position="259"/>
    </location>
</feature>
<feature type="domain" description="DUF306" evidence="1">
    <location>
        <begin position="45"/>
        <end position="155"/>
    </location>
</feature>
<proteinExistence type="predicted"/>
<dbReference type="EMBL" id="FNFT01000013">
    <property type="protein sequence ID" value="SDK48115.1"/>
    <property type="molecule type" value="Genomic_DNA"/>
</dbReference>
<accession>A0A1G9C9S3</accession>
<gene>
    <name evidence="2" type="ORF">SAMN04488571_11330</name>
</gene>
<keyword evidence="2" id="KW-0346">Stress response</keyword>
<feature type="domain" description="DUF306" evidence="1">
    <location>
        <begin position="306"/>
        <end position="417"/>
    </location>
</feature>
<protein>
    <submittedName>
        <fullName evidence="2">Heat shock protein HslJ</fullName>
    </submittedName>
</protein>
<dbReference type="Pfam" id="PF03724">
    <property type="entry name" value="META"/>
    <property type="match status" value="4"/>
</dbReference>
<evidence type="ECO:0000313" key="2">
    <source>
        <dbReference type="EMBL" id="SDK48115.1"/>
    </source>
</evidence>
<keyword evidence="3" id="KW-1185">Reference proteome</keyword>
<dbReference type="OrthoDB" id="107075at2157"/>
<reference evidence="2 3" key="1">
    <citation type="submission" date="2016-10" db="EMBL/GenBank/DDBJ databases">
        <authorList>
            <person name="Varghese N."/>
            <person name="Submissions S."/>
        </authorList>
    </citation>
    <scope>NUCLEOTIDE SEQUENCE [LARGE SCALE GENOMIC DNA]</scope>
    <source>
        <strain evidence="2 3">DSM 2373</strain>
    </source>
</reference>
<dbReference type="InterPro" id="IPR005184">
    <property type="entry name" value="DUF306_Meta_HslJ"/>
</dbReference>
<dbReference type="RefSeq" id="WP_066958851.1">
    <property type="nucleotide sequence ID" value="NZ_BCNX01000017.1"/>
</dbReference>
<dbReference type="Gene3D" id="2.40.128.270">
    <property type="match status" value="4"/>
</dbReference>
<sequence>MAPNRNWNRNQILAAASLLVIAVACIITAGCISGTSTPGPAVALPGTSWSLYSYLAENGSLVSVLPGTEITVRFENDGKIIGSAGCNGYGGNYLQSGTTLSISSLVQTLKLCTEPAGIMEQESRFMDLLGSAAGCRMENDRLVITDAAGTDVLVFVQDSFVPVMLPGTSWKLVSLADENSTLAPVIAGTTVTAIFDADGKVRGSAGCNHYSARYTANGANLSIEPVTRTEMYCSEPPGLMEQEDRYLALLADAASYRVERVMADGERIPLSAYVSSRTTSDRLTLTDSEGNDILVFELDLPKPDLPLFGTDWVLEAYSTGGGAVSSVIAGTTITANFAADGIVTGNAGCNHYGGQYSLDGANLTVASLYSTLIYCETPGVMEQEAAFMGHLANVSSYRVEGDRLILADAEGNEILFFVQAPEVPPAPLTGTEWTLESYSLGGEAVSSVIAGTTITAVFSPDGNVSGNAGCNSYGAGYRLFGMSLTIDAPISTKMYCEEPEGIMKQESTYLNLLTSVAGYRIDGDRLELLDEAGETLLSYRAESADRS</sequence>
<organism evidence="2 3">
    <name type="scientific">Methanoculleus thermophilus</name>
    <dbReference type="NCBI Taxonomy" id="2200"/>
    <lineage>
        <taxon>Archaea</taxon>
        <taxon>Methanobacteriati</taxon>
        <taxon>Methanobacteriota</taxon>
        <taxon>Stenosarchaea group</taxon>
        <taxon>Methanomicrobia</taxon>
        <taxon>Methanomicrobiales</taxon>
        <taxon>Methanomicrobiaceae</taxon>
        <taxon>Methanoculleus</taxon>
    </lineage>
</organism>
<dbReference type="PROSITE" id="PS51257">
    <property type="entry name" value="PROKAR_LIPOPROTEIN"/>
    <property type="match status" value="1"/>
</dbReference>
<evidence type="ECO:0000259" key="1">
    <source>
        <dbReference type="Pfam" id="PF03724"/>
    </source>
</evidence>
<dbReference type="InterPro" id="IPR053147">
    <property type="entry name" value="Hsp_HslJ-like"/>
</dbReference>
<dbReference type="Proteomes" id="UP000326500">
    <property type="component" value="Unassembled WGS sequence"/>
</dbReference>
<dbReference type="PANTHER" id="PTHR35535">
    <property type="entry name" value="HEAT SHOCK PROTEIN HSLJ"/>
    <property type="match status" value="1"/>
</dbReference>
<name>A0A1G9C9S3_9EURY</name>
<feature type="domain" description="DUF306" evidence="1">
    <location>
        <begin position="426"/>
        <end position="539"/>
    </location>
</feature>
<dbReference type="PANTHER" id="PTHR35535:SF2">
    <property type="entry name" value="DUF306 DOMAIN-CONTAINING PROTEIN"/>
    <property type="match status" value="1"/>
</dbReference>
<dbReference type="STRING" id="2200.GCA_001571405_02276"/>
<dbReference type="InterPro" id="IPR038670">
    <property type="entry name" value="HslJ-like_sf"/>
</dbReference>